<keyword evidence="2" id="KW-0560">Oxidoreductase</keyword>
<evidence type="ECO:0000313" key="6">
    <source>
        <dbReference type="Proteomes" id="UP000070035"/>
    </source>
</evidence>
<evidence type="ECO:0000256" key="3">
    <source>
        <dbReference type="SAM" id="MobiDB-lite"/>
    </source>
</evidence>
<dbReference type="PROSITE" id="PS50042">
    <property type="entry name" value="CNMP_BINDING_3"/>
    <property type="match status" value="1"/>
</dbReference>
<dbReference type="PANTHER" id="PTHR11908:SF132">
    <property type="entry name" value="ALDEHYDE OXIDASE 1-RELATED"/>
    <property type="match status" value="1"/>
</dbReference>
<dbReference type="InterPro" id="IPR016208">
    <property type="entry name" value="Ald_Oxase/xanthine_DH-like"/>
</dbReference>
<name>A0A133V7J4_9EURY</name>
<evidence type="ECO:0000313" key="5">
    <source>
        <dbReference type="EMBL" id="KXB02428.1"/>
    </source>
</evidence>
<feature type="region of interest" description="Disordered" evidence="3">
    <location>
        <begin position="449"/>
        <end position="468"/>
    </location>
</feature>
<dbReference type="EMBL" id="LHXY01000003">
    <property type="protein sequence ID" value="KXB02428.1"/>
    <property type="molecule type" value="Genomic_DNA"/>
</dbReference>
<organism evidence="5 6">
    <name type="scientific">candidate division MSBL1 archaeon SCGC-AAA261F17</name>
    <dbReference type="NCBI Taxonomy" id="1698274"/>
    <lineage>
        <taxon>Archaea</taxon>
        <taxon>Methanobacteriati</taxon>
        <taxon>Methanobacteriota</taxon>
        <taxon>candidate division MSBL1</taxon>
    </lineage>
</organism>
<protein>
    <recommendedName>
        <fullName evidence="4">Cyclic nucleotide-binding domain-containing protein</fullName>
    </recommendedName>
</protein>
<comment type="caution">
    <text evidence="5">The sequence shown here is derived from an EMBL/GenBank/DDBJ whole genome shotgun (WGS) entry which is preliminary data.</text>
</comment>
<accession>A0A133V7J4</accession>
<reference evidence="5 6" key="1">
    <citation type="journal article" date="2016" name="Sci. Rep.">
        <title>Metabolic traits of an uncultured archaeal lineage -MSBL1- from brine pools of the Red Sea.</title>
        <authorList>
            <person name="Mwirichia R."/>
            <person name="Alam I."/>
            <person name="Rashid M."/>
            <person name="Vinu M."/>
            <person name="Ba-Alawi W."/>
            <person name="Anthony Kamau A."/>
            <person name="Kamanda Ngugi D."/>
            <person name="Goker M."/>
            <person name="Klenk H.P."/>
            <person name="Bajic V."/>
            <person name="Stingl U."/>
        </authorList>
    </citation>
    <scope>NUCLEOTIDE SEQUENCE [LARGE SCALE GENOMIC DNA]</scope>
    <source>
        <strain evidence="5">SCGC-AAA261F17</strain>
    </source>
</reference>
<evidence type="ECO:0000259" key="4">
    <source>
        <dbReference type="PROSITE" id="PS50042"/>
    </source>
</evidence>
<dbReference type="GO" id="GO:0005506">
    <property type="term" value="F:iron ion binding"/>
    <property type="evidence" value="ECO:0007669"/>
    <property type="project" value="InterPro"/>
</dbReference>
<dbReference type="Pfam" id="PF01315">
    <property type="entry name" value="Ald_Xan_dh_C"/>
    <property type="match status" value="1"/>
</dbReference>
<dbReference type="InterPro" id="IPR046867">
    <property type="entry name" value="AldOxase/xan_DH_MoCoBD2"/>
</dbReference>
<dbReference type="InterPro" id="IPR036856">
    <property type="entry name" value="Ald_Oxase/Xan_DH_a/b_sf"/>
</dbReference>
<dbReference type="Gene3D" id="3.30.365.10">
    <property type="entry name" value="Aldehyde oxidase/xanthine dehydrogenase, molybdopterin binding domain"/>
    <property type="match status" value="4"/>
</dbReference>
<sequence>MEEKEYEVKKRGRGRVVGERVVRTDAERKVTGKAIYGYDYGTIARRRFDNLLFTEILKSPHAHAEIEKIDTSKAEKVDGVVKIFTHKDVPDVKFTTAGQAYPEPSPYDTKILNEKVRFVGEPVAIVAAESKAAARKAANKIKVKYKKLPAVFDPEEALKSEVKIHEEGNLVDEIDVKVGEPEKSLKDSDVVIEREYTTRPQKHIHLEPHASVAWVDAFGRLAIETTNQVVFHVRRILARIFGKPEKDIRVRTWEIGGSFGDKQEVTTEHYAALVALATGRPTLVSFTRAEEFVLSRRRHAAKLRVKLGSDKEGNLKAAHIDVISDTGGYGTHGVTVTSNMGTMTLPLYTKTCENLKFTAKIAYTNKIPAGACRGYGTIQGGFALECAMDELAEKLGIDPVELRVKNAIEEGMVDPFSKVLSEAGKIIPRKIASCGLTETLEGGAETFGWARRKKQSKETSGAKKRGVGVASAMKGSGVPGFELSSASIKLNEDGSIFVSIGAEGHGGGLESVVTQIAAETVGVDMDSIRVVSADTDITPHSMGAYASSATYMEGNAVRKAGEELRGKIISRAARMMEREPQDLDIAEGEVYLKENPEESVTVKEVAMDAVYGETDKAQLEGFGTAECIMSPPPFTTHFVEVEVDEETGEVTVTKYLNLTDVGTPINPREVEGQIEGSIAQGMGFTLFEEMKFDEEGRLTNPTLSTYTIPRSVDVPEIETRLVMTHEPTGPYGAKSVGEVCIVPPAPAIANAIYDATGVRIRDLPITKEKLKKALKSM</sequence>
<dbReference type="InterPro" id="IPR008274">
    <property type="entry name" value="AldOxase/xan_DH_MoCoBD1"/>
</dbReference>
<evidence type="ECO:0000256" key="2">
    <source>
        <dbReference type="ARBA" id="ARBA00023002"/>
    </source>
</evidence>
<dbReference type="SUPFAM" id="SSF56003">
    <property type="entry name" value="Molybdenum cofactor-binding domain"/>
    <property type="match status" value="1"/>
</dbReference>
<dbReference type="Gene3D" id="3.90.1170.50">
    <property type="entry name" value="Aldehyde oxidase/xanthine dehydrogenase, a/b hammerhead"/>
    <property type="match status" value="1"/>
</dbReference>
<dbReference type="GO" id="GO:0016491">
    <property type="term" value="F:oxidoreductase activity"/>
    <property type="evidence" value="ECO:0007669"/>
    <property type="project" value="UniProtKB-KW"/>
</dbReference>
<keyword evidence="6" id="KW-1185">Reference proteome</keyword>
<gene>
    <name evidence="5" type="ORF">AKJ44_00530</name>
</gene>
<dbReference type="InterPro" id="IPR037165">
    <property type="entry name" value="AldOxase/xan_DH_Mopterin-bd_sf"/>
</dbReference>
<dbReference type="Pfam" id="PF02738">
    <property type="entry name" value="MoCoBD_1"/>
    <property type="match status" value="1"/>
</dbReference>
<dbReference type="SUPFAM" id="SSF54665">
    <property type="entry name" value="CO dehydrogenase molybdoprotein N-domain-like"/>
    <property type="match status" value="1"/>
</dbReference>
<dbReference type="PANTHER" id="PTHR11908">
    <property type="entry name" value="XANTHINE DEHYDROGENASE"/>
    <property type="match status" value="1"/>
</dbReference>
<dbReference type="Pfam" id="PF20256">
    <property type="entry name" value="MoCoBD_2"/>
    <property type="match status" value="1"/>
</dbReference>
<dbReference type="SMART" id="SM01008">
    <property type="entry name" value="Ald_Xan_dh_C"/>
    <property type="match status" value="1"/>
</dbReference>
<dbReference type="InterPro" id="IPR000595">
    <property type="entry name" value="cNMP-bd_dom"/>
</dbReference>
<dbReference type="Proteomes" id="UP000070035">
    <property type="component" value="Unassembled WGS sequence"/>
</dbReference>
<dbReference type="InterPro" id="IPR000674">
    <property type="entry name" value="Ald_Oxase/Xan_DH_a/b"/>
</dbReference>
<dbReference type="AlphaFoldDB" id="A0A133V7J4"/>
<evidence type="ECO:0000256" key="1">
    <source>
        <dbReference type="ARBA" id="ARBA00022505"/>
    </source>
</evidence>
<proteinExistence type="predicted"/>
<keyword evidence="1" id="KW-0500">Molybdenum</keyword>
<feature type="domain" description="Cyclic nucleotide-binding" evidence="4">
    <location>
        <begin position="1"/>
        <end position="52"/>
    </location>
</feature>